<evidence type="ECO:0000256" key="1">
    <source>
        <dbReference type="ARBA" id="ARBA00022741"/>
    </source>
</evidence>
<dbReference type="EMBL" id="LJBN01000123">
    <property type="protein sequence ID" value="OOQ87567.1"/>
    <property type="molecule type" value="Genomic_DNA"/>
</dbReference>
<evidence type="ECO:0000256" key="4">
    <source>
        <dbReference type="ARBA" id="ARBA00022840"/>
    </source>
</evidence>
<dbReference type="GO" id="GO:0005524">
    <property type="term" value="F:ATP binding"/>
    <property type="evidence" value="ECO:0007669"/>
    <property type="project" value="UniProtKB-KW"/>
</dbReference>
<dbReference type="Pfam" id="PF13087">
    <property type="entry name" value="AAA_12"/>
    <property type="match status" value="1"/>
</dbReference>
<dbReference type="GO" id="GO:0043139">
    <property type="term" value="F:5'-3' DNA helicase activity"/>
    <property type="evidence" value="ECO:0007669"/>
    <property type="project" value="TreeGrafter"/>
</dbReference>
<keyword evidence="4" id="KW-0067">ATP-binding</keyword>
<dbReference type="AlphaFoldDB" id="A0A1S9RPX4"/>
<proteinExistence type="predicted"/>
<feature type="region of interest" description="Disordered" evidence="5">
    <location>
        <begin position="365"/>
        <end position="388"/>
    </location>
</feature>
<gene>
    <name evidence="7" type="ORF">PEBR_15610</name>
</gene>
<feature type="region of interest" description="Disordered" evidence="5">
    <location>
        <begin position="326"/>
        <end position="353"/>
    </location>
</feature>
<reference evidence="8" key="1">
    <citation type="submission" date="2015-09" db="EMBL/GenBank/DDBJ databases">
        <authorList>
            <person name="Fill T.P."/>
            <person name="Baretta J.F."/>
            <person name="de Almeida L.G."/>
            <person name="Rocha M."/>
            <person name="de Souza D.H."/>
            <person name="Malavazi I."/>
            <person name="Cerdeira L.T."/>
            <person name="Hong H."/>
            <person name="Samborskyy M."/>
            <person name="de Vasconcelos A.T."/>
            <person name="Leadlay P."/>
            <person name="Rodrigues-Filho E."/>
        </authorList>
    </citation>
    <scope>NUCLEOTIDE SEQUENCE [LARGE SCALE GENOMIC DNA]</scope>
    <source>
        <strain evidence="8">LaBioMMi 136</strain>
    </source>
</reference>
<dbReference type="SUPFAM" id="SSF52540">
    <property type="entry name" value="P-loop containing nucleoside triphosphate hydrolases"/>
    <property type="match status" value="1"/>
</dbReference>
<sequence length="415" mass="46959">MPSKATGESSDQAERENWQALNSLHWRDSETVIWVSYEQKSMRNCQSVFDGPTSRVRLPVYIAHTIYKGKLRPGPSNSEPERVGDTWDEFTSKRHHFHGQFLAGVRRLFISVIGNATREEHGTSFENVSQAVVIRDLLAELYSFTTAGGQSIRAEDVMIISPYKAQRRLFSRTLSESGLKVRDNLTVDASQGQEAPIVLLSLTKPGEVATSLGFMANKERLNVALSRAQEVLIVVGNLSVWGEGFVKSLAAKNNSVKVLRELLMDVKPKNHVLTWVDKRVVTEVDPKPSYGYYSHIRPTIPANQPRHTNPISSQDAMEINAPDEVPPAIRHASQGGLLPPVSLPLRPPPPMAEEQMRMDDLQDLESRRQRSLEEPRMLQKQAALSQTQVQWYDRQIQELRRRRCGRDERSRSPRP</sequence>
<name>A0A1S9RPX4_PENBI</name>
<evidence type="ECO:0000256" key="3">
    <source>
        <dbReference type="ARBA" id="ARBA00022806"/>
    </source>
</evidence>
<protein>
    <recommendedName>
        <fullName evidence="6">DNA2/NAM7 helicase-like C-terminal domain-containing protein</fullName>
    </recommendedName>
</protein>
<evidence type="ECO:0000313" key="7">
    <source>
        <dbReference type="EMBL" id="OOQ87567.1"/>
    </source>
</evidence>
<evidence type="ECO:0000256" key="5">
    <source>
        <dbReference type="SAM" id="MobiDB-lite"/>
    </source>
</evidence>
<dbReference type="InterPro" id="IPR027417">
    <property type="entry name" value="P-loop_NTPase"/>
</dbReference>
<dbReference type="PANTHER" id="PTHR43788:SF8">
    <property type="entry name" value="DNA-BINDING PROTEIN SMUBP-2"/>
    <property type="match status" value="1"/>
</dbReference>
<dbReference type="GO" id="GO:0016787">
    <property type="term" value="F:hydrolase activity"/>
    <property type="evidence" value="ECO:0007669"/>
    <property type="project" value="UniProtKB-KW"/>
</dbReference>
<feature type="domain" description="DNA2/NAM7 helicase-like C-terminal" evidence="6">
    <location>
        <begin position="64"/>
        <end position="237"/>
    </location>
</feature>
<dbReference type="InterPro" id="IPR041679">
    <property type="entry name" value="DNA2/NAM7-like_C"/>
</dbReference>
<dbReference type="Proteomes" id="UP000190744">
    <property type="component" value="Unassembled WGS sequence"/>
</dbReference>
<keyword evidence="3" id="KW-0347">Helicase</keyword>
<keyword evidence="2" id="KW-0378">Hydrolase</keyword>
<keyword evidence="1" id="KW-0547">Nucleotide-binding</keyword>
<dbReference type="Gene3D" id="3.40.50.300">
    <property type="entry name" value="P-loop containing nucleotide triphosphate hydrolases"/>
    <property type="match status" value="1"/>
</dbReference>
<organism evidence="7 8">
    <name type="scientific">Penicillium brasilianum</name>
    <dbReference type="NCBI Taxonomy" id="104259"/>
    <lineage>
        <taxon>Eukaryota</taxon>
        <taxon>Fungi</taxon>
        <taxon>Dikarya</taxon>
        <taxon>Ascomycota</taxon>
        <taxon>Pezizomycotina</taxon>
        <taxon>Eurotiomycetes</taxon>
        <taxon>Eurotiomycetidae</taxon>
        <taxon>Eurotiales</taxon>
        <taxon>Aspergillaceae</taxon>
        <taxon>Penicillium</taxon>
    </lineage>
</organism>
<feature type="compositionally biased region" description="Basic and acidic residues" evidence="5">
    <location>
        <begin position="365"/>
        <end position="377"/>
    </location>
</feature>
<dbReference type="PANTHER" id="PTHR43788">
    <property type="entry name" value="DNA2/NAM7 HELICASE FAMILY MEMBER"/>
    <property type="match status" value="1"/>
</dbReference>
<dbReference type="CDD" id="cd18808">
    <property type="entry name" value="SF1_C_Upf1"/>
    <property type="match status" value="1"/>
</dbReference>
<evidence type="ECO:0000313" key="8">
    <source>
        <dbReference type="Proteomes" id="UP000190744"/>
    </source>
</evidence>
<feature type="compositionally biased region" description="Pro residues" evidence="5">
    <location>
        <begin position="341"/>
        <end position="351"/>
    </location>
</feature>
<evidence type="ECO:0000256" key="2">
    <source>
        <dbReference type="ARBA" id="ARBA00022801"/>
    </source>
</evidence>
<comment type="caution">
    <text evidence="7">The sequence shown here is derived from an EMBL/GenBank/DDBJ whole genome shotgun (WGS) entry which is preliminary data.</text>
</comment>
<dbReference type="InterPro" id="IPR047187">
    <property type="entry name" value="SF1_C_Upf1"/>
</dbReference>
<dbReference type="InterPro" id="IPR050534">
    <property type="entry name" value="Coronavir_polyprotein_1ab"/>
</dbReference>
<evidence type="ECO:0000259" key="6">
    <source>
        <dbReference type="Pfam" id="PF13087"/>
    </source>
</evidence>
<accession>A0A1S9RPX4</accession>